<dbReference type="InterPro" id="IPR051617">
    <property type="entry name" value="UNC-93-like_regulator"/>
</dbReference>
<evidence type="ECO:0000313" key="11">
    <source>
        <dbReference type="Proteomes" id="UP001642540"/>
    </source>
</evidence>
<dbReference type="PANTHER" id="PTHR23294:SF0">
    <property type="entry name" value="UNC93-LIKE PROTEIN MFSD11"/>
    <property type="match status" value="1"/>
</dbReference>
<dbReference type="Pfam" id="PF05978">
    <property type="entry name" value="UNC-93"/>
    <property type="match status" value="1"/>
</dbReference>
<comment type="similarity">
    <text evidence="2">Belongs to the unc-93 family.</text>
</comment>
<dbReference type="SUPFAM" id="SSF103473">
    <property type="entry name" value="MFS general substrate transporter"/>
    <property type="match status" value="1"/>
</dbReference>
<comment type="caution">
    <text evidence="10">The sequence shown here is derived from an EMBL/GenBank/DDBJ whole genome shotgun (WGS) entry which is preliminary data.</text>
</comment>
<evidence type="ECO:0000256" key="9">
    <source>
        <dbReference type="SAM" id="Phobius"/>
    </source>
</evidence>
<dbReference type="InterPro" id="IPR036259">
    <property type="entry name" value="MFS_trans_sf"/>
</dbReference>
<evidence type="ECO:0000256" key="5">
    <source>
        <dbReference type="ARBA" id="ARBA00023136"/>
    </source>
</evidence>
<reference evidence="10 11" key="1">
    <citation type="submission" date="2024-08" db="EMBL/GenBank/DDBJ databases">
        <authorList>
            <person name="Cucini C."/>
            <person name="Frati F."/>
        </authorList>
    </citation>
    <scope>NUCLEOTIDE SEQUENCE [LARGE SCALE GENOMIC DNA]</scope>
</reference>
<organism evidence="10 11">
    <name type="scientific">Orchesella dallaii</name>
    <dbReference type="NCBI Taxonomy" id="48710"/>
    <lineage>
        <taxon>Eukaryota</taxon>
        <taxon>Metazoa</taxon>
        <taxon>Ecdysozoa</taxon>
        <taxon>Arthropoda</taxon>
        <taxon>Hexapoda</taxon>
        <taxon>Collembola</taxon>
        <taxon>Entomobryomorpha</taxon>
        <taxon>Entomobryoidea</taxon>
        <taxon>Orchesellidae</taxon>
        <taxon>Orchesellinae</taxon>
        <taxon>Orchesella</taxon>
    </lineage>
</organism>
<keyword evidence="6" id="KW-0325">Glycoprotein</keyword>
<evidence type="ECO:0000313" key="10">
    <source>
        <dbReference type="EMBL" id="CAL8145606.1"/>
    </source>
</evidence>
<feature type="transmembrane region" description="Helical" evidence="9">
    <location>
        <begin position="176"/>
        <end position="197"/>
    </location>
</feature>
<keyword evidence="5 9" id="KW-0472">Membrane</keyword>
<comment type="subcellular location">
    <subcellularLocation>
        <location evidence="1">Membrane</location>
        <topology evidence="1">Multi-pass membrane protein</topology>
    </subcellularLocation>
</comment>
<feature type="transmembrane region" description="Helical" evidence="9">
    <location>
        <begin position="107"/>
        <end position="130"/>
    </location>
</feature>
<feature type="transmembrane region" description="Helical" evidence="9">
    <location>
        <begin position="83"/>
        <end position="101"/>
    </location>
</feature>
<protein>
    <recommendedName>
        <fullName evidence="7">UNC93-like protein MFSD11</fullName>
    </recommendedName>
    <alternativeName>
        <fullName evidence="8">Major facilitator superfamily domain-containing protein 11</fullName>
    </alternativeName>
</protein>
<dbReference type="Gene3D" id="1.20.1250.20">
    <property type="entry name" value="MFS general substrate transporter like domains"/>
    <property type="match status" value="2"/>
</dbReference>
<keyword evidence="4 9" id="KW-1133">Transmembrane helix</keyword>
<gene>
    <name evidence="10" type="ORF">ODALV1_LOCUS30546</name>
</gene>
<feature type="transmembrane region" description="Helical" evidence="9">
    <location>
        <begin position="56"/>
        <end position="76"/>
    </location>
</feature>
<accession>A0ABP1S8J9</accession>
<feature type="transmembrane region" description="Helical" evidence="9">
    <location>
        <begin position="142"/>
        <end position="164"/>
    </location>
</feature>
<name>A0ABP1S8J9_9HEXA</name>
<dbReference type="PANTHER" id="PTHR23294">
    <property type="entry name" value="ET TRANSLATION PRODUCT-RELATED"/>
    <property type="match status" value="1"/>
</dbReference>
<keyword evidence="3 9" id="KW-0812">Transmembrane</keyword>
<evidence type="ECO:0000256" key="4">
    <source>
        <dbReference type="ARBA" id="ARBA00022989"/>
    </source>
</evidence>
<sequence length="466" mass="50049">MEEKEVTARNLRNVIILSIGCMLLTGAHLTTCGVQQAILQSMVDEDPSSVTADGYIALSIINGVFSIANFVAPLIVSTVGVRTTMIVGTISNALFIAAYLYPKDWVLYGASALLGFTAASVWVANGTYFTRCSTKETIGKNMGIYWVVQSMGMVIGHSFIFWQFQGRNHIDYETRFLVISVLTCISAAATITFFFLGSTSASGEIKKEKEKTSICHLFTEPFQLLASKHMLLLIPPALWNGFEIAFFAGIYPTAVGFTEGFGGDTRKLVGVAGILIGIGTLLGGLIFGVFAEKTANSKRSLVVVIAFISHLVSIILIFINHPNSASQGPTKDVSVLTSPSVSIAMVSAFLLGLGDGCLQPQIFAGIGVIWPDHPGAALALCRFFQGAAIAVGFFTGSLTGLRIILGVFLCIAGIGTLTFCVNERLIDKRDRNYFSNIDPVMQIKVLSKKASICSDSVMNKGTMNYM</sequence>
<feature type="transmembrane region" description="Helical" evidence="9">
    <location>
        <begin position="400"/>
        <end position="421"/>
    </location>
</feature>
<dbReference type="Proteomes" id="UP001642540">
    <property type="component" value="Unassembled WGS sequence"/>
</dbReference>
<evidence type="ECO:0000256" key="6">
    <source>
        <dbReference type="ARBA" id="ARBA00023180"/>
    </source>
</evidence>
<feature type="transmembrane region" description="Helical" evidence="9">
    <location>
        <begin position="333"/>
        <end position="354"/>
    </location>
</feature>
<dbReference type="InterPro" id="IPR010291">
    <property type="entry name" value="Ion_channel_UNC-93"/>
</dbReference>
<feature type="transmembrane region" description="Helical" evidence="9">
    <location>
        <begin position="302"/>
        <end position="321"/>
    </location>
</feature>
<proteinExistence type="inferred from homology"/>
<evidence type="ECO:0000256" key="7">
    <source>
        <dbReference type="ARBA" id="ARBA00040302"/>
    </source>
</evidence>
<dbReference type="EMBL" id="CAXLJM020000164">
    <property type="protein sequence ID" value="CAL8145606.1"/>
    <property type="molecule type" value="Genomic_DNA"/>
</dbReference>
<evidence type="ECO:0000256" key="1">
    <source>
        <dbReference type="ARBA" id="ARBA00004141"/>
    </source>
</evidence>
<feature type="transmembrane region" description="Helical" evidence="9">
    <location>
        <begin position="230"/>
        <end position="251"/>
    </location>
</feature>
<evidence type="ECO:0000256" key="8">
    <source>
        <dbReference type="ARBA" id="ARBA00041910"/>
    </source>
</evidence>
<evidence type="ECO:0000256" key="3">
    <source>
        <dbReference type="ARBA" id="ARBA00022692"/>
    </source>
</evidence>
<feature type="transmembrane region" description="Helical" evidence="9">
    <location>
        <begin position="271"/>
        <end position="290"/>
    </location>
</feature>
<evidence type="ECO:0000256" key="2">
    <source>
        <dbReference type="ARBA" id="ARBA00009172"/>
    </source>
</evidence>
<keyword evidence="11" id="KW-1185">Reference proteome</keyword>